<keyword evidence="4" id="KW-1185">Reference proteome</keyword>
<evidence type="ECO:0000313" key="4">
    <source>
        <dbReference type="Proteomes" id="UP000324233"/>
    </source>
</evidence>
<feature type="region of interest" description="Disordered" evidence="1">
    <location>
        <begin position="100"/>
        <end position="141"/>
    </location>
</feature>
<keyword evidence="2" id="KW-1133">Transmembrane helix</keyword>
<feature type="transmembrane region" description="Helical" evidence="2">
    <location>
        <begin position="56"/>
        <end position="83"/>
    </location>
</feature>
<evidence type="ECO:0000313" key="3">
    <source>
        <dbReference type="EMBL" id="QEH33495.1"/>
    </source>
</evidence>
<dbReference type="AlphaFoldDB" id="A0A5B9W0L4"/>
<protein>
    <submittedName>
        <fullName evidence="3">Uncharacterized protein</fullName>
    </submittedName>
</protein>
<dbReference type="RefSeq" id="WP_148593405.1">
    <property type="nucleotide sequence ID" value="NZ_CP042997.1"/>
</dbReference>
<dbReference type="Proteomes" id="UP000324233">
    <property type="component" value="Chromosome"/>
</dbReference>
<evidence type="ECO:0000256" key="2">
    <source>
        <dbReference type="SAM" id="Phobius"/>
    </source>
</evidence>
<name>A0A5B9W0L4_9BACT</name>
<feature type="transmembrane region" description="Helical" evidence="2">
    <location>
        <begin position="27"/>
        <end position="50"/>
    </location>
</feature>
<reference evidence="3 4" key="1">
    <citation type="submission" date="2019-08" db="EMBL/GenBank/DDBJ databases">
        <title>Deep-cultivation of Planctomycetes and their phenomic and genomic characterization uncovers novel biology.</title>
        <authorList>
            <person name="Wiegand S."/>
            <person name="Jogler M."/>
            <person name="Boedeker C."/>
            <person name="Pinto D."/>
            <person name="Vollmers J."/>
            <person name="Rivas-Marin E."/>
            <person name="Kohn T."/>
            <person name="Peeters S.H."/>
            <person name="Heuer A."/>
            <person name="Rast P."/>
            <person name="Oberbeckmann S."/>
            <person name="Bunk B."/>
            <person name="Jeske O."/>
            <person name="Meyerdierks A."/>
            <person name="Storesund J.E."/>
            <person name="Kallscheuer N."/>
            <person name="Luecker S."/>
            <person name="Lage O.M."/>
            <person name="Pohl T."/>
            <person name="Merkel B.J."/>
            <person name="Hornburger P."/>
            <person name="Mueller R.-W."/>
            <person name="Bruemmer F."/>
            <person name="Labrenz M."/>
            <person name="Spormann A.M."/>
            <person name="Op den Camp H."/>
            <person name="Overmann J."/>
            <person name="Amann R."/>
            <person name="Jetten M.S.M."/>
            <person name="Mascher T."/>
            <person name="Medema M.H."/>
            <person name="Devos D.P."/>
            <person name="Kaster A.-K."/>
            <person name="Ovreas L."/>
            <person name="Rohde M."/>
            <person name="Galperin M.Y."/>
            <person name="Jogler C."/>
        </authorList>
    </citation>
    <scope>NUCLEOTIDE SEQUENCE [LARGE SCALE GENOMIC DNA]</scope>
    <source>
        <strain evidence="3 4">OJF2</strain>
    </source>
</reference>
<keyword evidence="2" id="KW-0812">Transmembrane</keyword>
<gene>
    <name evidence="3" type="ORF">OJF2_19970</name>
</gene>
<organism evidence="3 4">
    <name type="scientific">Aquisphaera giovannonii</name>
    <dbReference type="NCBI Taxonomy" id="406548"/>
    <lineage>
        <taxon>Bacteria</taxon>
        <taxon>Pseudomonadati</taxon>
        <taxon>Planctomycetota</taxon>
        <taxon>Planctomycetia</taxon>
        <taxon>Isosphaerales</taxon>
        <taxon>Isosphaeraceae</taxon>
        <taxon>Aquisphaera</taxon>
    </lineage>
</organism>
<keyword evidence="2" id="KW-0472">Membrane</keyword>
<dbReference type="EMBL" id="CP042997">
    <property type="protein sequence ID" value="QEH33495.1"/>
    <property type="molecule type" value="Genomic_DNA"/>
</dbReference>
<dbReference type="OrthoDB" id="271715at2"/>
<evidence type="ECO:0000256" key="1">
    <source>
        <dbReference type="SAM" id="MobiDB-lite"/>
    </source>
</evidence>
<sequence length="324" mass="34047">MPESARVLDPQDLGASPRRLLDPASRAIAYGLPGLGLVLALRAVLLGLAGGLLSPILLAVVVCDATFVAGAYALAGMVLAALVRAVGDWLSDTRNSATAPVTTAAAPGPSSVLDSPPAPASPTDQPVPVDDEPAPTPKVALAPTGSIRRSIVGRNWDEAENLLFDLEAESPEDPRLDALREELRLAQEAARDEHLLQIGAAREVNDPERVLELHGLVAPLLDAAARDSLESDLSRWLLHLVHNRLRTGKIQGDLVQLAGRIAEAFSHTPDGASLRASLPTLRRSAGLCPRCAKPYVGLGNACPECLARAQAPYPVRVPDEEPGS</sequence>
<dbReference type="KEGG" id="agv:OJF2_19970"/>
<proteinExistence type="predicted"/>
<accession>A0A5B9W0L4</accession>
<feature type="compositionally biased region" description="Low complexity" evidence="1">
    <location>
        <begin position="100"/>
        <end position="111"/>
    </location>
</feature>